<evidence type="ECO:0000256" key="1">
    <source>
        <dbReference type="SAM" id="MobiDB-lite"/>
    </source>
</evidence>
<evidence type="ECO:0000313" key="2">
    <source>
        <dbReference type="EMBL" id="TXL82000.1"/>
    </source>
</evidence>
<reference evidence="2 3" key="1">
    <citation type="submission" date="2019-06" db="EMBL/GenBank/DDBJ databases">
        <title>New taxonomy in bacterial strain CC-CFT640, isolated from vineyard.</title>
        <authorList>
            <person name="Lin S.-Y."/>
            <person name="Tsai C.-F."/>
            <person name="Young C.-C."/>
        </authorList>
    </citation>
    <scope>NUCLEOTIDE SEQUENCE [LARGE SCALE GENOMIC DNA]</scope>
    <source>
        <strain evidence="2 3">CC-CFT640</strain>
    </source>
</reference>
<evidence type="ECO:0000313" key="3">
    <source>
        <dbReference type="Proteomes" id="UP000321638"/>
    </source>
</evidence>
<organism evidence="2 3">
    <name type="scientific">Vineibacter terrae</name>
    <dbReference type="NCBI Taxonomy" id="2586908"/>
    <lineage>
        <taxon>Bacteria</taxon>
        <taxon>Pseudomonadati</taxon>
        <taxon>Pseudomonadota</taxon>
        <taxon>Alphaproteobacteria</taxon>
        <taxon>Hyphomicrobiales</taxon>
        <taxon>Vineibacter</taxon>
    </lineage>
</organism>
<feature type="region of interest" description="Disordered" evidence="1">
    <location>
        <begin position="43"/>
        <end position="116"/>
    </location>
</feature>
<dbReference type="OrthoDB" id="9815689at2"/>
<dbReference type="EMBL" id="VDUZ01000002">
    <property type="protein sequence ID" value="TXL82000.1"/>
    <property type="molecule type" value="Genomic_DNA"/>
</dbReference>
<comment type="caution">
    <text evidence="2">The sequence shown here is derived from an EMBL/GenBank/DDBJ whole genome shotgun (WGS) entry which is preliminary data.</text>
</comment>
<feature type="compositionally biased region" description="Low complexity" evidence="1">
    <location>
        <begin position="49"/>
        <end position="60"/>
    </location>
</feature>
<keyword evidence="3" id="KW-1185">Reference proteome</keyword>
<protein>
    <submittedName>
        <fullName evidence="2">TIGR02300 family protein</fullName>
    </submittedName>
</protein>
<dbReference type="NCBIfam" id="TIGR02300">
    <property type="entry name" value="FYDLN_acid"/>
    <property type="match status" value="1"/>
</dbReference>
<accession>A0A5C8PVU8</accession>
<proteinExistence type="predicted"/>
<name>A0A5C8PVU8_9HYPH</name>
<sequence>MVKAAWGTKRSCQSCGARFYDLAKNPIICPKCGHSHDPEDFVKARRSRSTPAAASKIPAPAKKKDLIEGVPIADDDLPAVDGAEDDDAALEDTEDLAEDDAELEVEIEDKGNDEET</sequence>
<gene>
    <name evidence="2" type="ORF">FHP25_02725</name>
</gene>
<dbReference type="InterPro" id="IPR012644">
    <property type="entry name" value="CHP02300_FYDLN_acid"/>
</dbReference>
<dbReference type="RefSeq" id="WP_147845355.1">
    <property type="nucleotide sequence ID" value="NZ_VDUZ01000002.1"/>
</dbReference>
<dbReference type="AlphaFoldDB" id="A0A5C8PVU8"/>
<dbReference type="Proteomes" id="UP000321638">
    <property type="component" value="Unassembled WGS sequence"/>
</dbReference>
<dbReference type="Pfam" id="PF09538">
    <property type="entry name" value="FYDLN_acid"/>
    <property type="match status" value="1"/>
</dbReference>
<feature type="compositionally biased region" description="Acidic residues" evidence="1">
    <location>
        <begin position="73"/>
        <end position="116"/>
    </location>
</feature>